<reference evidence="1" key="1">
    <citation type="journal article" date="2022" name="bioRxiv">
        <title>Sequencing and chromosome-scale assembly of the giantPleurodeles waltlgenome.</title>
        <authorList>
            <person name="Brown T."/>
            <person name="Elewa A."/>
            <person name="Iarovenko S."/>
            <person name="Subramanian E."/>
            <person name="Araus A.J."/>
            <person name="Petzold A."/>
            <person name="Susuki M."/>
            <person name="Suzuki K.-i.T."/>
            <person name="Hayashi T."/>
            <person name="Toyoda A."/>
            <person name="Oliveira C."/>
            <person name="Osipova E."/>
            <person name="Leigh N.D."/>
            <person name="Simon A."/>
            <person name="Yun M.H."/>
        </authorList>
    </citation>
    <scope>NUCLEOTIDE SEQUENCE</scope>
    <source>
        <strain evidence="1">20211129_DDA</strain>
        <tissue evidence="1">Liver</tissue>
    </source>
</reference>
<dbReference type="Proteomes" id="UP001066276">
    <property type="component" value="Chromosome 1_1"/>
</dbReference>
<gene>
    <name evidence="1" type="ORF">NDU88_000369</name>
</gene>
<dbReference type="EMBL" id="JANPWB010000001">
    <property type="protein sequence ID" value="KAJ1212719.1"/>
    <property type="molecule type" value="Genomic_DNA"/>
</dbReference>
<evidence type="ECO:0000313" key="1">
    <source>
        <dbReference type="EMBL" id="KAJ1212719.1"/>
    </source>
</evidence>
<name>A0AAV7WFB0_PLEWA</name>
<proteinExistence type="predicted"/>
<comment type="caution">
    <text evidence="1">The sequence shown here is derived from an EMBL/GenBank/DDBJ whole genome shotgun (WGS) entry which is preliminary data.</text>
</comment>
<evidence type="ECO:0000313" key="2">
    <source>
        <dbReference type="Proteomes" id="UP001066276"/>
    </source>
</evidence>
<sequence length="184" mass="19300">MPRNAAALLSEHNTKGFMISGFATAAYDFKMGEKGADKAGLIQKQHIPSTELHRPSLMQGAATATAYCVPCGVTSESRAGLRNRKLERRSALCTSDARLPFPSIALPVLVGNAQRCASPATSTPWRGPVPALPAHCTPRPSLGQSKYIQLTGLVYLTGGNCGHCRCTNLAAAVVALCVESCCGS</sequence>
<organism evidence="1 2">
    <name type="scientific">Pleurodeles waltl</name>
    <name type="common">Iberian ribbed newt</name>
    <dbReference type="NCBI Taxonomy" id="8319"/>
    <lineage>
        <taxon>Eukaryota</taxon>
        <taxon>Metazoa</taxon>
        <taxon>Chordata</taxon>
        <taxon>Craniata</taxon>
        <taxon>Vertebrata</taxon>
        <taxon>Euteleostomi</taxon>
        <taxon>Amphibia</taxon>
        <taxon>Batrachia</taxon>
        <taxon>Caudata</taxon>
        <taxon>Salamandroidea</taxon>
        <taxon>Salamandridae</taxon>
        <taxon>Pleurodelinae</taxon>
        <taxon>Pleurodeles</taxon>
    </lineage>
</organism>
<keyword evidence="2" id="KW-1185">Reference proteome</keyword>
<dbReference type="AlphaFoldDB" id="A0AAV7WFB0"/>
<protein>
    <submittedName>
        <fullName evidence="1">Uncharacterized protein</fullName>
    </submittedName>
</protein>
<accession>A0AAV7WFB0</accession>